<dbReference type="GeneID" id="92510493"/>
<dbReference type="AlphaFoldDB" id="A0A836K5U0"/>
<dbReference type="OrthoDB" id="259715at2759"/>
<comment type="caution">
    <text evidence="2">The sequence shown here is derived from an EMBL/GenBank/DDBJ whole genome shotgun (WGS) entry which is preliminary data.</text>
</comment>
<organism evidence="2 3">
    <name type="scientific">Leishmania martiniquensis</name>
    <dbReference type="NCBI Taxonomy" id="1580590"/>
    <lineage>
        <taxon>Eukaryota</taxon>
        <taxon>Discoba</taxon>
        <taxon>Euglenozoa</taxon>
        <taxon>Kinetoplastea</taxon>
        <taxon>Metakinetoplastina</taxon>
        <taxon>Trypanosomatida</taxon>
        <taxon>Trypanosomatidae</taxon>
        <taxon>Leishmaniinae</taxon>
        <taxon>Leishmania</taxon>
    </lineage>
</organism>
<dbReference type="EMBL" id="JAFEUZ010000036">
    <property type="protein sequence ID" value="KAG5464149.1"/>
    <property type="molecule type" value="Genomic_DNA"/>
</dbReference>
<feature type="region of interest" description="Disordered" evidence="1">
    <location>
        <begin position="68"/>
        <end position="90"/>
    </location>
</feature>
<evidence type="ECO:0000313" key="3">
    <source>
        <dbReference type="Proteomes" id="UP000673552"/>
    </source>
</evidence>
<dbReference type="Proteomes" id="UP000673552">
    <property type="component" value="Chromosome 36"/>
</dbReference>
<dbReference type="RefSeq" id="XP_067174086.1">
    <property type="nucleotide sequence ID" value="XM_067317981.1"/>
</dbReference>
<name>A0A836K5U0_9TRYP</name>
<evidence type="ECO:0000256" key="1">
    <source>
        <dbReference type="SAM" id="MobiDB-lite"/>
    </source>
</evidence>
<accession>A0A836K5U0</accession>
<gene>
    <name evidence="2" type="ORF">LSCM1_00329</name>
</gene>
<dbReference type="KEGG" id="lmat:92510493"/>
<proteinExistence type="predicted"/>
<evidence type="ECO:0000313" key="2">
    <source>
        <dbReference type="EMBL" id="KAG5464149.1"/>
    </source>
</evidence>
<feature type="region of interest" description="Disordered" evidence="1">
    <location>
        <begin position="135"/>
        <end position="161"/>
    </location>
</feature>
<sequence>MEVAQDDLITVTSLQSRLSELQTMWSTTARGQEESLCGNPNSSALMTRTVTDKKRDEDVSRTVQVARGTPRSVAQEPVNPSTLPLASPRSFHRHGPPLSALMDNEDGDQACHNSVGAPHKLLASVGVSFTPHAPLTPPSGTPRAWQRPAANTLPPSSPVRTSQEVVTLPPIRAHLVGTVPATCAQCGAKAVCASVAHCGRCGKSLTTVL</sequence>
<protein>
    <submittedName>
        <fullName evidence="2">Uncharacterized protein</fullName>
    </submittedName>
</protein>
<reference evidence="2 3" key="1">
    <citation type="submission" date="2021-03" db="EMBL/GenBank/DDBJ databases">
        <title>Leishmania (Mundinia) martiniquensis Genome sequencing and assembly.</title>
        <authorList>
            <person name="Almutairi H."/>
            <person name="Gatherer D."/>
        </authorList>
    </citation>
    <scope>NUCLEOTIDE SEQUENCE [LARGE SCALE GENOMIC DNA]</scope>
    <source>
        <strain evidence="2">LSCM1</strain>
    </source>
</reference>
<keyword evidence="3" id="KW-1185">Reference proteome</keyword>